<proteinExistence type="predicted"/>
<sequence length="135" mass="16525">MSSHYRSPFSRFRVAGYFLCFLTIRFQDFPCCICVSCMLVFFPCFVLLRMSLWIYKIFFLHKLYADNRLLDRLFLAVSFLSPLYGLGLWWFFTDVGRSECLCFAFLTMLFQRLVVCSFLWMFYMDRWAHRFRELY</sequence>
<gene>
    <name evidence="2" type="ORF">BJ508DRAFT_181479</name>
</gene>
<evidence type="ECO:0000313" key="2">
    <source>
        <dbReference type="EMBL" id="RPA76698.1"/>
    </source>
</evidence>
<accession>A0A3N4HVY1</accession>
<keyword evidence="3" id="KW-1185">Reference proteome</keyword>
<feature type="transmembrane region" description="Helical" evidence="1">
    <location>
        <begin position="103"/>
        <end position="123"/>
    </location>
</feature>
<organism evidence="2 3">
    <name type="scientific">Ascobolus immersus RN42</name>
    <dbReference type="NCBI Taxonomy" id="1160509"/>
    <lineage>
        <taxon>Eukaryota</taxon>
        <taxon>Fungi</taxon>
        <taxon>Dikarya</taxon>
        <taxon>Ascomycota</taxon>
        <taxon>Pezizomycotina</taxon>
        <taxon>Pezizomycetes</taxon>
        <taxon>Pezizales</taxon>
        <taxon>Ascobolaceae</taxon>
        <taxon>Ascobolus</taxon>
    </lineage>
</organism>
<evidence type="ECO:0000313" key="3">
    <source>
        <dbReference type="Proteomes" id="UP000275078"/>
    </source>
</evidence>
<dbReference type="EMBL" id="ML119739">
    <property type="protein sequence ID" value="RPA76698.1"/>
    <property type="molecule type" value="Genomic_DNA"/>
</dbReference>
<evidence type="ECO:0000256" key="1">
    <source>
        <dbReference type="SAM" id="Phobius"/>
    </source>
</evidence>
<name>A0A3N4HVY1_ASCIM</name>
<keyword evidence="1" id="KW-0472">Membrane</keyword>
<protein>
    <submittedName>
        <fullName evidence="2">Uncharacterized protein</fullName>
    </submittedName>
</protein>
<feature type="transmembrane region" description="Helical" evidence="1">
    <location>
        <begin position="15"/>
        <end position="48"/>
    </location>
</feature>
<dbReference type="AlphaFoldDB" id="A0A3N4HVY1"/>
<reference evidence="2 3" key="1">
    <citation type="journal article" date="2018" name="Nat. Ecol. Evol.">
        <title>Pezizomycetes genomes reveal the molecular basis of ectomycorrhizal truffle lifestyle.</title>
        <authorList>
            <person name="Murat C."/>
            <person name="Payen T."/>
            <person name="Noel B."/>
            <person name="Kuo A."/>
            <person name="Morin E."/>
            <person name="Chen J."/>
            <person name="Kohler A."/>
            <person name="Krizsan K."/>
            <person name="Balestrini R."/>
            <person name="Da Silva C."/>
            <person name="Montanini B."/>
            <person name="Hainaut M."/>
            <person name="Levati E."/>
            <person name="Barry K.W."/>
            <person name="Belfiori B."/>
            <person name="Cichocki N."/>
            <person name="Clum A."/>
            <person name="Dockter R.B."/>
            <person name="Fauchery L."/>
            <person name="Guy J."/>
            <person name="Iotti M."/>
            <person name="Le Tacon F."/>
            <person name="Lindquist E.A."/>
            <person name="Lipzen A."/>
            <person name="Malagnac F."/>
            <person name="Mello A."/>
            <person name="Molinier V."/>
            <person name="Miyauchi S."/>
            <person name="Poulain J."/>
            <person name="Riccioni C."/>
            <person name="Rubini A."/>
            <person name="Sitrit Y."/>
            <person name="Splivallo R."/>
            <person name="Traeger S."/>
            <person name="Wang M."/>
            <person name="Zifcakova L."/>
            <person name="Wipf D."/>
            <person name="Zambonelli A."/>
            <person name="Paolocci F."/>
            <person name="Nowrousian M."/>
            <person name="Ottonello S."/>
            <person name="Baldrian P."/>
            <person name="Spatafora J.W."/>
            <person name="Henrissat B."/>
            <person name="Nagy L.G."/>
            <person name="Aury J.M."/>
            <person name="Wincker P."/>
            <person name="Grigoriev I.V."/>
            <person name="Bonfante P."/>
            <person name="Martin F.M."/>
        </authorList>
    </citation>
    <scope>NUCLEOTIDE SEQUENCE [LARGE SCALE GENOMIC DNA]</scope>
    <source>
        <strain evidence="2 3">RN42</strain>
    </source>
</reference>
<dbReference type="Proteomes" id="UP000275078">
    <property type="component" value="Unassembled WGS sequence"/>
</dbReference>
<feature type="transmembrane region" description="Helical" evidence="1">
    <location>
        <begin position="69"/>
        <end position="91"/>
    </location>
</feature>
<keyword evidence="1" id="KW-1133">Transmembrane helix</keyword>
<keyword evidence="1" id="KW-0812">Transmembrane</keyword>